<organism evidence="3">
    <name type="scientific">Mesocestoides corti</name>
    <name type="common">Flatworm</name>
    <dbReference type="NCBI Taxonomy" id="53468"/>
    <lineage>
        <taxon>Eukaryota</taxon>
        <taxon>Metazoa</taxon>
        <taxon>Spiralia</taxon>
        <taxon>Lophotrochozoa</taxon>
        <taxon>Platyhelminthes</taxon>
        <taxon>Cestoda</taxon>
        <taxon>Eucestoda</taxon>
        <taxon>Cyclophyllidea</taxon>
        <taxon>Mesocestoididae</taxon>
        <taxon>Mesocestoides</taxon>
    </lineage>
</organism>
<proteinExistence type="predicted"/>
<protein>
    <submittedName>
        <fullName evidence="3">TFIIIC_sub6 domain-containing protein</fullName>
    </submittedName>
</protein>
<dbReference type="Proteomes" id="UP000267029">
    <property type="component" value="Unassembled WGS sequence"/>
</dbReference>
<reference evidence="3" key="2">
    <citation type="submission" date="2019-11" db="UniProtKB">
        <authorList>
            <consortium name="WormBaseParasite"/>
        </authorList>
    </citation>
    <scope>IDENTIFICATION</scope>
</reference>
<dbReference type="WBParaSite" id="MCU_012346-RA">
    <property type="protein sequence ID" value="MCU_012346-RA"/>
    <property type="gene ID" value="MCU_012346"/>
</dbReference>
<evidence type="ECO:0000313" key="3">
    <source>
        <dbReference type="WBParaSite" id="MCU_012346-RA"/>
    </source>
</evidence>
<accession>A0A0R3UAZ2</accession>
<dbReference type="AlphaFoldDB" id="A0A0R3UAZ2"/>
<evidence type="ECO:0000313" key="2">
    <source>
        <dbReference type="Proteomes" id="UP000267029"/>
    </source>
</evidence>
<dbReference type="EMBL" id="UXSR01001263">
    <property type="protein sequence ID" value="VDD78088.1"/>
    <property type="molecule type" value="Genomic_DNA"/>
</dbReference>
<name>A0A0R3UAZ2_MESCO</name>
<evidence type="ECO:0000313" key="1">
    <source>
        <dbReference type="EMBL" id="VDD78088.1"/>
    </source>
</evidence>
<reference evidence="1 2" key="1">
    <citation type="submission" date="2018-10" db="EMBL/GenBank/DDBJ databases">
        <authorList>
            <consortium name="Pathogen Informatics"/>
        </authorList>
    </citation>
    <scope>NUCLEOTIDE SEQUENCE [LARGE SCALE GENOMIC DNA]</scope>
</reference>
<sequence length="148" mass="16337">MVILGKELQQLIVSSSSDYLLPPSSPPPASSWNIEPNSIEVVITGGLRILDNFPGPITMSNFKILSLGSRLSYHDGSESHFGEVVSQDQFSAHVFSYPELANDGGCLYRCPKDRVQNEEMTTNAISDVYEDRGLFRLILGPMNNPSFK</sequence>
<gene>
    <name evidence="1" type="ORF">MCOS_LOCUS4091</name>
</gene>
<keyword evidence="2" id="KW-1185">Reference proteome</keyword>